<evidence type="ECO:0000313" key="3">
    <source>
        <dbReference type="Proteomes" id="UP000249518"/>
    </source>
</evidence>
<feature type="signal peptide" evidence="1">
    <location>
        <begin position="1"/>
        <end position="17"/>
    </location>
</feature>
<dbReference type="RefSeq" id="WP_112086921.1">
    <property type="nucleotide sequence ID" value="NZ_QLSV01000014.1"/>
</dbReference>
<evidence type="ECO:0000256" key="1">
    <source>
        <dbReference type="SAM" id="SignalP"/>
    </source>
</evidence>
<feature type="chain" id="PRO_5016422860" evidence="1">
    <location>
        <begin position="18"/>
        <end position="192"/>
    </location>
</feature>
<sequence length="192" mass="22305">MKLKLLIVLLVPFSAFSQLGEVLNFIQKSEYNKEIAEFQAKKYILKNILQTHDEIVRFEVDALSGAESGQLTTLYYKCSEQNKEGLLLSFFGTYWNDAGVVHTGYGFKNFDKKQALEFLQKIQLAIDNNSKYIKEKSDNNIALHYDDIAIIITSSSQTAYQIRLFWNSFDSSWDAFSFSRSKRRFDFEINKK</sequence>
<dbReference type="EMBL" id="QLSV01000014">
    <property type="protein sequence ID" value="RAR46806.1"/>
    <property type="molecule type" value="Genomic_DNA"/>
</dbReference>
<accession>A0A328WNT5</accession>
<name>A0A328WNT5_9FLAO</name>
<comment type="caution">
    <text evidence="2">The sequence shown here is derived from an EMBL/GenBank/DDBJ whole genome shotgun (WGS) entry which is preliminary data.</text>
</comment>
<evidence type="ECO:0000313" key="2">
    <source>
        <dbReference type="EMBL" id="RAR46806.1"/>
    </source>
</evidence>
<dbReference type="OrthoDB" id="1252173at2"/>
<reference evidence="2 3" key="1">
    <citation type="submission" date="2018-06" db="EMBL/GenBank/DDBJ databases">
        <title>Genomic Encyclopedia of Type Strains, Phase III (KMG-III): the genomes of soil and plant-associated and newly described type strains.</title>
        <authorList>
            <person name="Whitman W."/>
        </authorList>
    </citation>
    <scope>NUCLEOTIDE SEQUENCE [LARGE SCALE GENOMIC DNA]</scope>
    <source>
        <strain evidence="2 3">CGMCC 1.12504</strain>
    </source>
</reference>
<proteinExistence type="predicted"/>
<protein>
    <submittedName>
        <fullName evidence="2">Uncharacterized protein</fullName>
    </submittedName>
</protein>
<organism evidence="2 3">
    <name type="scientific">Flavobacterium lacus</name>
    <dbReference type="NCBI Taxonomy" id="1353778"/>
    <lineage>
        <taxon>Bacteria</taxon>
        <taxon>Pseudomonadati</taxon>
        <taxon>Bacteroidota</taxon>
        <taxon>Flavobacteriia</taxon>
        <taxon>Flavobacteriales</taxon>
        <taxon>Flavobacteriaceae</taxon>
        <taxon>Flavobacterium</taxon>
    </lineage>
</organism>
<keyword evidence="1" id="KW-0732">Signal</keyword>
<dbReference type="Proteomes" id="UP000249518">
    <property type="component" value="Unassembled WGS sequence"/>
</dbReference>
<gene>
    <name evidence="2" type="ORF">B0I10_11422</name>
</gene>
<dbReference type="AlphaFoldDB" id="A0A328WNT5"/>
<keyword evidence="3" id="KW-1185">Reference proteome</keyword>